<gene>
    <name evidence="1" type="ORF">HPB48_007596</name>
</gene>
<organism evidence="1 2">
    <name type="scientific">Haemaphysalis longicornis</name>
    <name type="common">Bush tick</name>
    <dbReference type="NCBI Taxonomy" id="44386"/>
    <lineage>
        <taxon>Eukaryota</taxon>
        <taxon>Metazoa</taxon>
        <taxon>Ecdysozoa</taxon>
        <taxon>Arthropoda</taxon>
        <taxon>Chelicerata</taxon>
        <taxon>Arachnida</taxon>
        <taxon>Acari</taxon>
        <taxon>Parasitiformes</taxon>
        <taxon>Ixodida</taxon>
        <taxon>Ixodoidea</taxon>
        <taxon>Ixodidae</taxon>
        <taxon>Haemaphysalinae</taxon>
        <taxon>Haemaphysalis</taxon>
    </lineage>
</organism>
<comment type="caution">
    <text evidence="1">The sequence shown here is derived from an EMBL/GenBank/DDBJ whole genome shotgun (WGS) entry which is preliminary data.</text>
</comment>
<evidence type="ECO:0000313" key="2">
    <source>
        <dbReference type="Proteomes" id="UP000821853"/>
    </source>
</evidence>
<proteinExistence type="predicted"/>
<sequence length="64" mass="7562">MCKDKFRCYDAEILSEIYRDPVNKLYLVFLNPVLQELSRVKSGSNLKVDIKCNCLIAFRTFFDH</sequence>
<name>A0A9J6FPZ1_HAELO</name>
<evidence type="ECO:0000313" key="1">
    <source>
        <dbReference type="EMBL" id="KAH9365330.1"/>
    </source>
</evidence>
<dbReference type="OrthoDB" id="10023262at2759"/>
<keyword evidence="2" id="KW-1185">Reference proteome</keyword>
<dbReference type="EMBL" id="JABSTR010000003">
    <property type="protein sequence ID" value="KAH9365330.1"/>
    <property type="molecule type" value="Genomic_DNA"/>
</dbReference>
<reference evidence="1 2" key="1">
    <citation type="journal article" date="2020" name="Cell">
        <title>Large-Scale Comparative Analyses of Tick Genomes Elucidate Their Genetic Diversity and Vector Capacities.</title>
        <authorList>
            <consortium name="Tick Genome and Microbiome Consortium (TIGMIC)"/>
            <person name="Jia N."/>
            <person name="Wang J."/>
            <person name="Shi W."/>
            <person name="Du L."/>
            <person name="Sun Y."/>
            <person name="Zhan W."/>
            <person name="Jiang J.F."/>
            <person name="Wang Q."/>
            <person name="Zhang B."/>
            <person name="Ji P."/>
            <person name="Bell-Sakyi L."/>
            <person name="Cui X.M."/>
            <person name="Yuan T.T."/>
            <person name="Jiang B.G."/>
            <person name="Yang W.F."/>
            <person name="Lam T.T."/>
            <person name="Chang Q.C."/>
            <person name="Ding S.J."/>
            <person name="Wang X.J."/>
            <person name="Zhu J.G."/>
            <person name="Ruan X.D."/>
            <person name="Zhao L."/>
            <person name="Wei J.T."/>
            <person name="Ye R.Z."/>
            <person name="Que T.C."/>
            <person name="Du C.H."/>
            <person name="Zhou Y.H."/>
            <person name="Cheng J.X."/>
            <person name="Dai P.F."/>
            <person name="Guo W.B."/>
            <person name="Han X.H."/>
            <person name="Huang E.J."/>
            <person name="Li L.F."/>
            <person name="Wei W."/>
            <person name="Gao Y.C."/>
            <person name="Liu J.Z."/>
            <person name="Shao H.Z."/>
            <person name="Wang X."/>
            <person name="Wang C.C."/>
            <person name="Yang T.C."/>
            <person name="Huo Q.B."/>
            <person name="Li W."/>
            <person name="Chen H.Y."/>
            <person name="Chen S.E."/>
            <person name="Zhou L.G."/>
            <person name="Ni X.B."/>
            <person name="Tian J.H."/>
            <person name="Sheng Y."/>
            <person name="Liu T."/>
            <person name="Pan Y.S."/>
            <person name="Xia L.Y."/>
            <person name="Li J."/>
            <person name="Zhao F."/>
            <person name="Cao W.C."/>
        </authorList>
    </citation>
    <scope>NUCLEOTIDE SEQUENCE [LARGE SCALE GENOMIC DNA]</scope>
    <source>
        <strain evidence="1">HaeL-2018</strain>
    </source>
</reference>
<dbReference type="AlphaFoldDB" id="A0A9J6FPZ1"/>
<dbReference type="VEuPathDB" id="VectorBase:HLOH_045844"/>
<dbReference type="Proteomes" id="UP000821853">
    <property type="component" value="Unassembled WGS sequence"/>
</dbReference>
<accession>A0A9J6FPZ1</accession>
<protein>
    <submittedName>
        <fullName evidence="1">Uncharacterized protein</fullName>
    </submittedName>
</protein>